<sequence length="120" mass="14042">MDSSMVEPESALHKQQKMFVRRYHLPQRDYKTGKNKFRKYCIRLCKESLITGFPALASTRIGPIRRVLKALVLVVCVCGFLYQTLEFLDMYLEYPTMMNKHVDRPYSVSLPAIGFCNENR</sequence>
<name>A0AAV6TWJ9_9ARAC</name>
<comment type="subcellular location">
    <subcellularLocation>
        <location evidence="1">Membrane</location>
        <topology evidence="1">Multi-pass membrane protein</topology>
    </subcellularLocation>
</comment>
<accession>A0AAV6TWJ9</accession>
<keyword evidence="4 12" id="KW-0894">Sodium channel</keyword>
<keyword evidence="5 12" id="KW-0812">Transmembrane</keyword>
<evidence type="ECO:0000256" key="10">
    <source>
        <dbReference type="ARBA" id="ARBA00023201"/>
    </source>
</evidence>
<evidence type="ECO:0000256" key="4">
    <source>
        <dbReference type="ARBA" id="ARBA00022461"/>
    </source>
</evidence>
<evidence type="ECO:0000256" key="6">
    <source>
        <dbReference type="ARBA" id="ARBA00022989"/>
    </source>
</evidence>
<comment type="similarity">
    <text evidence="2 12">Belongs to the amiloride-sensitive sodium channel (TC 1.A.6) family.</text>
</comment>
<reference evidence="14 15" key="1">
    <citation type="journal article" date="2022" name="Nat. Ecol. Evol.">
        <title>A masculinizing supergene underlies an exaggerated male reproductive morph in a spider.</title>
        <authorList>
            <person name="Hendrickx F."/>
            <person name="De Corte Z."/>
            <person name="Sonet G."/>
            <person name="Van Belleghem S.M."/>
            <person name="Kostlbacher S."/>
            <person name="Vangestel C."/>
        </authorList>
    </citation>
    <scope>NUCLEOTIDE SEQUENCE [LARGE SCALE GENOMIC DNA]</scope>
    <source>
        <strain evidence="14">W744_W776</strain>
    </source>
</reference>
<evidence type="ECO:0000256" key="9">
    <source>
        <dbReference type="ARBA" id="ARBA00023136"/>
    </source>
</evidence>
<evidence type="ECO:0000256" key="3">
    <source>
        <dbReference type="ARBA" id="ARBA00022448"/>
    </source>
</evidence>
<evidence type="ECO:0000256" key="1">
    <source>
        <dbReference type="ARBA" id="ARBA00004141"/>
    </source>
</evidence>
<proteinExistence type="inferred from homology"/>
<organism evidence="14 15">
    <name type="scientific">Oedothorax gibbosus</name>
    <dbReference type="NCBI Taxonomy" id="931172"/>
    <lineage>
        <taxon>Eukaryota</taxon>
        <taxon>Metazoa</taxon>
        <taxon>Ecdysozoa</taxon>
        <taxon>Arthropoda</taxon>
        <taxon>Chelicerata</taxon>
        <taxon>Arachnida</taxon>
        <taxon>Araneae</taxon>
        <taxon>Araneomorphae</taxon>
        <taxon>Entelegynae</taxon>
        <taxon>Araneoidea</taxon>
        <taxon>Linyphiidae</taxon>
        <taxon>Erigoninae</taxon>
        <taxon>Oedothorax</taxon>
    </lineage>
</organism>
<evidence type="ECO:0000256" key="11">
    <source>
        <dbReference type="ARBA" id="ARBA00023303"/>
    </source>
</evidence>
<keyword evidence="8 12" id="KW-0406">Ion transport</keyword>
<dbReference type="Proteomes" id="UP000827092">
    <property type="component" value="Unassembled WGS sequence"/>
</dbReference>
<evidence type="ECO:0000256" key="13">
    <source>
        <dbReference type="SAM" id="Phobius"/>
    </source>
</evidence>
<evidence type="ECO:0000256" key="12">
    <source>
        <dbReference type="RuleBase" id="RU000679"/>
    </source>
</evidence>
<dbReference type="Pfam" id="PF00858">
    <property type="entry name" value="ASC"/>
    <property type="match status" value="1"/>
</dbReference>
<dbReference type="EMBL" id="JAFNEN010000894">
    <property type="protein sequence ID" value="KAG8176320.1"/>
    <property type="molecule type" value="Genomic_DNA"/>
</dbReference>
<keyword evidence="11 12" id="KW-0407">Ion channel</keyword>
<keyword evidence="10 12" id="KW-0739">Sodium transport</keyword>
<evidence type="ECO:0000256" key="8">
    <source>
        <dbReference type="ARBA" id="ARBA00023065"/>
    </source>
</evidence>
<comment type="caution">
    <text evidence="14">The sequence shown here is derived from an EMBL/GenBank/DDBJ whole genome shotgun (WGS) entry which is preliminary data.</text>
</comment>
<dbReference type="InterPro" id="IPR001873">
    <property type="entry name" value="ENaC"/>
</dbReference>
<dbReference type="AlphaFoldDB" id="A0AAV6TWJ9"/>
<evidence type="ECO:0000256" key="7">
    <source>
        <dbReference type="ARBA" id="ARBA00023053"/>
    </source>
</evidence>
<keyword evidence="7" id="KW-0915">Sodium</keyword>
<keyword evidence="9 13" id="KW-0472">Membrane</keyword>
<evidence type="ECO:0000256" key="5">
    <source>
        <dbReference type="ARBA" id="ARBA00022692"/>
    </source>
</evidence>
<feature type="transmembrane region" description="Helical" evidence="13">
    <location>
        <begin position="67"/>
        <end position="85"/>
    </location>
</feature>
<evidence type="ECO:0000313" key="15">
    <source>
        <dbReference type="Proteomes" id="UP000827092"/>
    </source>
</evidence>
<evidence type="ECO:0000313" key="14">
    <source>
        <dbReference type="EMBL" id="KAG8176320.1"/>
    </source>
</evidence>
<keyword evidence="3 12" id="KW-0813">Transport</keyword>
<dbReference type="GO" id="GO:0005272">
    <property type="term" value="F:sodium channel activity"/>
    <property type="evidence" value="ECO:0007669"/>
    <property type="project" value="UniProtKB-KW"/>
</dbReference>
<dbReference type="GO" id="GO:0016020">
    <property type="term" value="C:membrane"/>
    <property type="evidence" value="ECO:0007669"/>
    <property type="project" value="UniProtKB-SubCell"/>
</dbReference>
<keyword evidence="15" id="KW-1185">Reference proteome</keyword>
<protein>
    <submittedName>
        <fullName evidence="14">Uncharacterized protein</fullName>
    </submittedName>
</protein>
<gene>
    <name evidence="14" type="ORF">JTE90_011888</name>
</gene>
<evidence type="ECO:0000256" key="2">
    <source>
        <dbReference type="ARBA" id="ARBA00007193"/>
    </source>
</evidence>
<keyword evidence="6 13" id="KW-1133">Transmembrane helix</keyword>